<dbReference type="PROSITE" id="PS00109">
    <property type="entry name" value="PROTEIN_KINASE_TYR"/>
    <property type="match status" value="1"/>
</dbReference>
<dbReference type="SUPFAM" id="SSF56112">
    <property type="entry name" value="Protein kinase-like (PK-like)"/>
    <property type="match status" value="1"/>
</dbReference>
<sequence>MNRQHWGGLPEPVREVICRKVNGVVRAEPVVGGSARVALAVATESGHRVFVKGVRDEPRARIECRVQRYLPALAPRLLWHAEVGDFLLMGFEYAEGRHSDLSPGSPDLVTMAATLAELASWECPDLPVLPVEKRWAHCADGPDSLATITGSALVHADLTAENVIIGDRPWVVDWAWPSRGAPWLDAAAMVARLIQAGHEPAEAEAWAASVPAWRAAPPAAIGAYARLRASLAAARGAPIAHAWRRYLSYLEGERNL</sequence>
<accession>A0ABP9REQ1</accession>
<dbReference type="InterPro" id="IPR008266">
    <property type="entry name" value="Tyr_kinase_AS"/>
</dbReference>
<proteinExistence type="predicted"/>
<comment type="caution">
    <text evidence="1">The sequence shown here is derived from an EMBL/GenBank/DDBJ whole genome shotgun (WGS) entry which is preliminary data.</text>
</comment>
<name>A0ABP9REQ1_9PSEU</name>
<protein>
    <recommendedName>
        <fullName evidence="3">Aminoglycoside phosphotransferase</fullName>
    </recommendedName>
</protein>
<dbReference type="Proteomes" id="UP001428817">
    <property type="component" value="Unassembled WGS sequence"/>
</dbReference>
<dbReference type="EMBL" id="BAABJP010000068">
    <property type="protein sequence ID" value="GAA5176363.1"/>
    <property type="molecule type" value="Genomic_DNA"/>
</dbReference>
<dbReference type="Gene3D" id="3.90.1200.10">
    <property type="match status" value="1"/>
</dbReference>
<evidence type="ECO:0000313" key="2">
    <source>
        <dbReference type="Proteomes" id="UP001428817"/>
    </source>
</evidence>
<evidence type="ECO:0000313" key="1">
    <source>
        <dbReference type="EMBL" id="GAA5176363.1"/>
    </source>
</evidence>
<gene>
    <name evidence="1" type="ORF">GCM10023321_84570</name>
</gene>
<reference evidence="2" key="1">
    <citation type="journal article" date="2019" name="Int. J. Syst. Evol. Microbiol.">
        <title>The Global Catalogue of Microorganisms (GCM) 10K type strain sequencing project: providing services to taxonomists for standard genome sequencing and annotation.</title>
        <authorList>
            <consortium name="The Broad Institute Genomics Platform"/>
            <consortium name="The Broad Institute Genome Sequencing Center for Infectious Disease"/>
            <person name="Wu L."/>
            <person name="Ma J."/>
        </authorList>
    </citation>
    <scope>NUCLEOTIDE SEQUENCE [LARGE SCALE GENOMIC DNA]</scope>
    <source>
        <strain evidence="2">JCM 18303</strain>
    </source>
</reference>
<dbReference type="InterPro" id="IPR011009">
    <property type="entry name" value="Kinase-like_dom_sf"/>
</dbReference>
<keyword evidence="2" id="KW-1185">Reference proteome</keyword>
<evidence type="ECO:0008006" key="3">
    <source>
        <dbReference type="Google" id="ProtNLM"/>
    </source>
</evidence>
<organism evidence="1 2">
    <name type="scientific">Pseudonocardia eucalypti</name>
    <dbReference type="NCBI Taxonomy" id="648755"/>
    <lineage>
        <taxon>Bacteria</taxon>
        <taxon>Bacillati</taxon>
        <taxon>Actinomycetota</taxon>
        <taxon>Actinomycetes</taxon>
        <taxon>Pseudonocardiales</taxon>
        <taxon>Pseudonocardiaceae</taxon>
        <taxon>Pseudonocardia</taxon>
    </lineage>
</organism>